<protein>
    <submittedName>
        <fullName evidence="1">Uncharacterized protein</fullName>
    </submittedName>
</protein>
<dbReference type="Proteomes" id="UP000489600">
    <property type="component" value="Unassembled WGS sequence"/>
</dbReference>
<sequence length="59" mass="6810">MSEPASQEGVLGRSFRYMGETKELSLHGSFDLLTQRQMLAWKERSYSAYSSFQTEQRTA</sequence>
<organism evidence="1 2">
    <name type="scientific">Arabis nemorensis</name>
    <dbReference type="NCBI Taxonomy" id="586526"/>
    <lineage>
        <taxon>Eukaryota</taxon>
        <taxon>Viridiplantae</taxon>
        <taxon>Streptophyta</taxon>
        <taxon>Embryophyta</taxon>
        <taxon>Tracheophyta</taxon>
        <taxon>Spermatophyta</taxon>
        <taxon>Magnoliopsida</taxon>
        <taxon>eudicotyledons</taxon>
        <taxon>Gunneridae</taxon>
        <taxon>Pentapetalae</taxon>
        <taxon>rosids</taxon>
        <taxon>malvids</taxon>
        <taxon>Brassicales</taxon>
        <taxon>Brassicaceae</taxon>
        <taxon>Arabideae</taxon>
        <taxon>Arabis</taxon>
    </lineage>
</organism>
<name>A0A565CDG8_9BRAS</name>
<keyword evidence="2" id="KW-1185">Reference proteome</keyword>
<proteinExistence type="predicted"/>
<gene>
    <name evidence="1" type="ORF">ANE_LOCUS22194</name>
</gene>
<dbReference type="AlphaFoldDB" id="A0A565CDG8"/>
<comment type="caution">
    <text evidence="1">The sequence shown here is derived from an EMBL/GenBank/DDBJ whole genome shotgun (WGS) entry which is preliminary data.</text>
</comment>
<accession>A0A565CDG8</accession>
<reference evidence="1" key="1">
    <citation type="submission" date="2019-07" db="EMBL/GenBank/DDBJ databases">
        <authorList>
            <person name="Dittberner H."/>
        </authorList>
    </citation>
    <scope>NUCLEOTIDE SEQUENCE [LARGE SCALE GENOMIC DNA]</scope>
</reference>
<evidence type="ECO:0000313" key="2">
    <source>
        <dbReference type="Proteomes" id="UP000489600"/>
    </source>
</evidence>
<evidence type="ECO:0000313" key="1">
    <source>
        <dbReference type="EMBL" id="VVB11750.1"/>
    </source>
</evidence>
<dbReference type="EMBL" id="CABITT030000007">
    <property type="protein sequence ID" value="VVB11750.1"/>
    <property type="molecule type" value="Genomic_DNA"/>
</dbReference>